<accession>E6QHL3</accession>
<sequence length="74" mass="7993">MADSREPYREQYQNPRNAREAALKAASVVEQALAARRVAIARLRSDRNAEALAGKGLAGDGLDGARMSQVLKVL</sequence>
<organism evidence="1">
    <name type="scientific">mine drainage metagenome</name>
    <dbReference type="NCBI Taxonomy" id="410659"/>
    <lineage>
        <taxon>unclassified sequences</taxon>
        <taxon>metagenomes</taxon>
        <taxon>ecological metagenomes</taxon>
    </lineage>
</organism>
<gene>
    <name evidence="1" type="ORF">CARN6_2848</name>
</gene>
<evidence type="ECO:0000313" key="1">
    <source>
        <dbReference type="EMBL" id="CBI06727.1"/>
    </source>
</evidence>
<name>E6QHL3_9ZZZZ</name>
<dbReference type="AlphaFoldDB" id="E6QHL3"/>
<comment type="caution">
    <text evidence="1">The sequence shown here is derived from an EMBL/GenBank/DDBJ whole genome shotgun (WGS) entry which is preliminary data.</text>
</comment>
<protein>
    <submittedName>
        <fullName evidence="1">Uncharacterized protein</fullName>
    </submittedName>
</protein>
<dbReference type="EMBL" id="CABQ01000014">
    <property type="protein sequence ID" value="CBI06727.1"/>
    <property type="molecule type" value="Genomic_DNA"/>
</dbReference>
<proteinExistence type="predicted"/>
<reference evidence="1" key="1">
    <citation type="submission" date="2009-10" db="EMBL/GenBank/DDBJ databases">
        <title>Diversity of trophic interactions inside an arsenic-rich microbial ecosystem.</title>
        <authorList>
            <person name="Bertin P.N."/>
            <person name="Heinrich-Salmeron A."/>
            <person name="Pelletier E."/>
            <person name="Goulhen-Chollet F."/>
            <person name="Arsene-Ploetze F."/>
            <person name="Gallien S."/>
            <person name="Calteau A."/>
            <person name="Vallenet D."/>
            <person name="Casiot C."/>
            <person name="Chane-Woon-Ming B."/>
            <person name="Giloteaux L."/>
            <person name="Barakat M."/>
            <person name="Bonnefoy V."/>
            <person name="Bruneel O."/>
            <person name="Chandler M."/>
            <person name="Cleiss J."/>
            <person name="Duran R."/>
            <person name="Elbaz-Poulichet F."/>
            <person name="Fonknechten N."/>
            <person name="Lauga B."/>
            <person name="Mornico D."/>
            <person name="Ortet P."/>
            <person name="Schaeffer C."/>
            <person name="Siguier P."/>
            <person name="Alexander Thil Smith A."/>
            <person name="Van Dorsselaer A."/>
            <person name="Weissenbach J."/>
            <person name="Medigue C."/>
            <person name="Le Paslier D."/>
        </authorList>
    </citation>
    <scope>NUCLEOTIDE SEQUENCE</scope>
</reference>